<dbReference type="RefSeq" id="XP_037148112.1">
    <property type="nucleotide sequence ID" value="XM_037296931.1"/>
</dbReference>
<dbReference type="AlphaFoldDB" id="A0A8H6F811"/>
<name>A0A8H6F811_9LECA</name>
<dbReference type="GO" id="GO:0005759">
    <property type="term" value="C:mitochondrial matrix"/>
    <property type="evidence" value="ECO:0007669"/>
    <property type="project" value="InterPro"/>
</dbReference>
<dbReference type="GeneID" id="59334433"/>
<dbReference type="Pfam" id="PF02330">
    <property type="entry name" value="MAM33"/>
    <property type="match status" value="1"/>
</dbReference>
<dbReference type="InterPro" id="IPR036561">
    <property type="entry name" value="MAM33_sf"/>
</dbReference>
<feature type="region of interest" description="Disordered" evidence="1">
    <location>
        <begin position="132"/>
        <end position="221"/>
    </location>
</feature>
<accession>A0A8H6F811</accession>
<dbReference type="InterPro" id="IPR003428">
    <property type="entry name" value="MAM33"/>
</dbReference>
<feature type="compositionally biased region" description="Basic and acidic residues" evidence="1">
    <location>
        <begin position="193"/>
        <end position="203"/>
    </location>
</feature>
<protein>
    <recommendedName>
        <fullName evidence="4">Mitochondrial glyco protein</fullName>
    </recommendedName>
</protein>
<evidence type="ECO:0000313" key="2">
    <source>
        <dbReference type="EMBL" id="KAF6218677.1"/>
    </source>
</evidence>
<evidence type="ECO:0008006" key="4">
    <source>
        <dbReference type="Google" id="ProtNLM"/>
    </source>
</evidence>
<proteinExistence type="predicted"/>
<feature type="compositionally biased region" description="Acidic residues" evidence="1">
    <location>
        <begin position="204"/>
        <end position="219"/>
    </location>
</feature>
<gene>
    <name evidence="2" type="ORF">HO133_006028</name>
</gene>
<dbReference type="Proteomes" id="UP000593566">
    <property type="component" value="Unassembled WGS sequence"/>
</dbReference>
<dbReference type="Gene3D" id="3.10.280.10">
    <property type="entry name" value="Mitochondrial glycoprotein"/>
    <property type="match status" value="1"/>
</dbReference>
<dbReference type="EMBL" id="JACCJB010000022">
    <property type="protein sequence ID" value="KAF6218677.1"/>
    <property type="molecule type" value="Genomic_DNA"/>
</dbReference>
<dbReference type="PANTHER" id="PTHR10826:SF1">
    <property type="entry name" value="COMPLEMENT COMPONENT 1 Q SUBCOMPONENT-BINDING PROTEIN, MITOCHONDRIAL"/>
    <property type="match status" value="1"/>
</dbReference>
<comment type="caution">
    <text evidence="2">The sequence shown here is derived from an EMBL/GenBank/DDBJ whole genome shotgun (WGS) entry which is preliminary data.</text>
</comment>
<keyword evidence="3" id="KW-1185">Reference proteome</keyword>
<reference evidence="2 3" key="1">
    <citation type="journal article" date="2020" name="Genomics">
        <title>Complete, high-quality genomes from long-read metagenomic sequencing of two wolf lichen thalli reveals enigmatic genome architecture.</title>
        <authorList>
            <person name="McKenzie S.K."/>
            <person name="Walston R.F."/>
            <person name="Allen J.L."/>
        </authorList>
    </citation>
    <scope>NUCLEOTIDE SEQUENCE [LARGE SCALE GENOMIC DNA]</scope>
    <source>
        <strain evidence="2">WasteWater1</strain>
    </source>
</reference>
<sequence length="335" mass="37510">MLSLRSISRALPRCLPRLGAPSQPRFLSTVHRTSLLQQTCKAASIPRYAAFSTSRAVREKEGQVDQELSAKIESELQLEKEMRDSEKLPSSLQDYLDSSSFELHDTPGQEEVVLTRKFGDESLRVSFSIADLNAMDQDPDDYRRDPNDPSQDPALYDEDDGSIPVESAQSGGANTKGAINAGRTKGGNFNIAPEDRVAPGDREDLADDESAPPNEEDEPTFPVRVNVMIEKVGHGTLQMETTAQDGEVVIDNVYYFKDAELADAKTAELDWKRRNLYEGPPFGNLDEDLQVLLERYLDERGVNTALALWVPEYIDFKEQREYLNWLSSVKSFVDA</sequence>
<dbReference type="PANTHER" id="PTHR10826">
    <property type="entry name" value="COMPLEMENT COMPONENT 1"/>
    <property type="match status" value="1"/>
</dbReference>
<dbReference type="GO" id="GO:0042256">
    <property type="term" value="P:cytosolic ribosome assembly"/>
    <property type="evidence" value="ECO:0007669"/>
    <property type="project" value="TreeGrafter"/>
</dbReference>
<organism evidence="2 3">
    <name type="scientific">Letharia lupina</name>
    <dbReference type="NCBI Taxonomy" id="560253"/>
    <lineage>
        <taxon>Eukaryota</taxon>
        <taxon>Fungi</taxon>
        <taxon>Dikarya</taxon>
        <taxon>Ascomycota</taxon>
        <taxon>Pezizomycotina</taxon>
        <taxon>Lecanoromycetes</taxon>
        <taxon>OSLEUM clade</taxon>
        <taxon>Lecanoromycetidae</taxon>
        <taxon>Lecanorales</taxon>
        <taxon>Lecanorineae</taxon>
        <taxon>Parmeliaceae</taxon>
        <taxon>Letharia</taxon>
    </lineage>
</organism>
<evidence type="ECO:0000256" key="1">
    <source>
        <dbReference type="SAM" id="MobiDB-lite"/>
    </source>
</evidence>
<evidence type="ECO:0000313" key="3">
    <source>
        <dbReference type="Proteomes" id="UP000593566"/>
    </source>
</evidence>
<dbReference type="SUPFAM" id="SSF54529">
    <property type="entry name" value="Mitochondrial glycoprotein MAM33-like"/>
    <property type="match status" value="1"/>
</dbReference>